<dbReference type="EMBL" id="PQVF01000006">
    <property type="protein sequence ID" value="POY36631.1"/>
    <property type="molecule type" value="Genomic_DNA"/>
</dbReference>
<feature type="signal peptide" evidence="2">
    <location>
        <begin position="1"/>
        <end position="27"/>
    </location>
</feature>
<feature type="chain" id="PRO_5015784673" evidence="2">
    <location>
        <begin position="28"/>
        <end position="149"/>
    </location>
</feature>
<dbReference type="Proteomes" id="UP000236893">
    <property type="component" value="Unassembled WGS sequence"/>
</dbReference>
<dbReference type="AlphaFoldDB" id="A0A2S5A218"/>
<name>A0A2S5A218_9SPHI</name>
<evidence type="ECO:0000313" key="4">
    <source>
        <dbReference type="Proteomes" id="UP000236893"/>
    </source>
</evidence>
<evidence type="ECO:0000256" key="1">
    <source>
        <dbReference type="SAM" id="MobiDB-lite"/>
    </source>
</evidence>
<dbReference type="OrthoDB" id="1454629at2"/>
<keyword evidence="4" id="KW-1185">Reference proteome</keyword>
<feature type="compositionally biased region" description="Basic and acidic residues" evidence="1">
    <location>
        <begin position="48"/>
        <end position="70"/>
    </location>
</feature>
<proteinExistence type="predicted"/>
<reference evidence="3 4" key="1">
    <citation type="submission" date="2018-01" db="EMBL/GenBank/DDBJ databases">
        <authorList>
            <person name="Gaut B.S."/>
            <person name="Morton B.R."/>
            <person name="Clegg M.T."/>
            <person name="Duvall M.R."/>
        </authorList>
    </citation>
    <scope>NUCLEOTIDE SEQUENCE [LARGE SCALE GENOMIC DNA]</scope>
    <source>
        <strain evidence="3 4">HR-AV</strain>
    </source>
</reference>
<keyword evidence="2" id="KW-0732">Signal</keyword>
<organism evidence="3 4">
    <name type="scientific">Solitalea longa</name>
    <dbReference type="NCBI Taxonomy" id="2079460"/>
    <lineage>
        <taxon>Bacteria</taxon>
        <taxon>Pseudomonadati</taxon>
        <taxon>Bacteroidota</taxon>
        <taxon>Sphingobacteriia</taxon>
        <taxon>Sphingobacteriales</taxon>
        <taxon>Sphingobacteriaceae</taxon>
        <taxon>Solitalea</taxon>
    </lineage>
</organism>
<protein>
    <submittedName>
        <fullName evidence="3">Uncharacterized protein</fullName>
    </submittedName>
</protein>
<dbReference type="RefSeq" id="WP_103788934.1">
    <property type="nucleotide sequence ID" value="NZ_PQVF01000006.1"/>
</dbReference>
<evidence type="ECO:0000256" key="2">
    <source>
        <dbReference type="SAM" id="SignalP"/>
    </source>
</evidence>
<evidence type="ECO:0000313" key="3">
    <source>
        <dbReference type="EMBL" id="POY36631.1"/>
    </source>
</evidence>
<gene>
    <name evidence="3" type="ORF">C3K47_09665</name>
</gene>
<accession>A0A2S5A218</accession>
<sequence length="149" mass="16715">MKKLTLSICALLGTFLLLTLSTSGALAQSKQAKKKQTIETKASNVKSDATEALKRPENDKNNKEGKGRGDVYGDDYSDIVVDNYTNYNIDIYVDGKYRGTLGPWEKKVTWAVPGKTRMYAKAEFSDGSYSTWGPNVAETGYEYKWNLRY</sequence>
<comment type="caution">
    <text evidence="3">The sequence shown here is derived from an EMBL/GenBank/DDBJ whole genome shotgun (WGS) entry which is preliminary data.</text>
</comment>
<feature type="region of interest" description="Disordered" evidence="1">
    <location>
        <begin position="31"/>
        <end position="70"/>
    </location>
</feature>